<dbReference type="InterPro" id="IPR036875">
    <property type="entry name" value="Znf_CCHC_sf"/>
</dbReference>
<dbReference type="Gene3D" id="4.10.60.10">
    <property type="entry name" value="Zinc finger, CCHC-type"/>
    <property type="match status" value="1"/>
</dbReference>
<dbReference type="InterPro" id="IPR001878">
    <property type="entry name" value="Znf_CCHC"/>
</dbReference>
<sequence length="277" mass="30483">QKPGRVRRSPELVAGTSSGQGPEVRVKTVRACEEVAQGIREALCPEVHTTAEIIDAIVLEQYLDILPTSTQTWARQHRPYLLAAAGQITEDYLLAAWPGKYAPLRSDHRQAQGAENFARLPKEAPKRPEPTRREVPLDPALEHWSQWVPAVPSQSCTPETPKRRDQQDPISGPLLCFHCGRPGHFSRSCPVMEWDFLDFGVPETCRGPDSPPPPGASSGCRKLLGCCLQSPALADGSTEVRVANLRPPLQQPCNSPTTPFLGQYPPSPGYNIVKFQM</sequence>
<evidence type="ECO:0000313" key="6">
    <source>
        <dbReference type="Proteomes" id="UP000694380"/>
    </source>
</evidence>
<dbReference type="Gene3D" id="1.10.4020.10">
    <property type="entry name" value="DNA breaking-rejoining enzymes"/>
    <property type="match status" value="1"/>
</dbReference>
<keyword evidence="1" id="KW-0862">Zinc</keyword>
<dbReference type="PROSITE" id="PS50158">
    <property type="entry name" value="ZF_CCHC"/>
    <property type="match status" value="1"/>
</dbReference>
<dbReference type="Proteomes" id="UP000694380">
    <property type="component" value="Unplaced"/>
</dbReference>
<evidence type="ECO:0000259" key="3">
    <source>
        <dbReference type="PROSITE" id="PS50158"/>
    </source>
</evidence>
<dbReference type="SUPFAM" id="SSF57756">
    <property type="entry name" value="Retrovirus zinc finger-like domains"/>
    <property type="match status" value="1"/>
</dbReference>
<dbReference type="PANTHER" id="PTHR46888:SF1">
    <property type="entry name" value="RIBONUCLEASE H"/>
    <property type="match status" value="1"/>
</dbReference>
<feature type="region of interest" description="Disordered" evidence="2">
    <location>
        <begin position="1"/>
        <end position="21"/>
    </location>
</feature>
<evidence type="ECO:0000259" key="4">
    <source>
        <dbReference type="PROSITE" id="PS50804"/>
    </source>
</evidence>
<accession>A0A8C3HBU2</accession>
<dbReference type="Pfam" id="PF02023">
    <property type="entry name" value="SCAN"/>
    <property type="match status" value="1"/>
</dbReference>
<reference evidence="5" key="1">
    <citation type="submission" date="2025-08" db="UniProtKB">
        <authorList>
            <consortium name="Ensembl"/>
        </authorList>
    </citation>
    <scope>IDENTIFICATION</scope>
</reference>
<dbReference type="InterPro" id="IPR003309">
    <property type="entry name" value="SCAN_dom"/>
</dbReference>
<name>A0A8C3HBU2_CHRPI</name>
<evidence type="ECO:0008006" key="7">
    <source>
        <dbReference type="Google" id="ProtNLM"/>
    </source>
</evidence>
<keyword evidence="1" id="KW-0863">Zinc-finger</keyword>
<evidence type="ECO:0000256" key="1">
    <source>
        <dbReference type="PROSITE-ProRule" id="PRU00047"/>
    </source>
</evidence>
<reference evidence="5" key="2">
    <citation type="submission" date="2025-09" db="UniProtKB">
        <authorList>
            <consortium name="Ensembl"/>
        </authorList>
    </citation>
    <scope>IDENTIFICATION</scope>
</reference>
<keyword evidence="6" id="KW-1185">Reference proteome</keyword>
<dbReference type="Ensembl" id="ENSCPBT00000018524.1">
    <property type="protein sequence ID" value="ENSCPBP00000015650.1"/>
    <property type="gene ID" value="ENSCPBG00000011550.1"/>
</dbReference>
<dbReference type="GO" id="GO:0008270">
    <property type="term" value="F:zinc ion binding"/>
    <property type="evidence" value="ECO:0007669"/>
    <property type="project" value="UniProtKB-KW"/>
</dbReference>
<evidence type="ECO:0000256" key="2">
    <source>
        <dbReference type="SAM" id="MobiDB-lite"/>
    </source>
</evidence>
<dbReference type="AlphaFoldDB" id="A0A8C3HBU2"/>
<protein>
    <recommendedName>
        <fullName evidence="7">CCHC-type domain-containing protein</fullName>
    </recommendedName>
</protein>
<dbReference type="GO" id="GO:0003676">
    <property type="term" value="F:nucleic acid binding"/>
    <property type="evidence" value="ECO:0007669"/>
    <property type="project" value="InterPro"/>
</dbReference>
<keyword evidence="1" id="KW-0479">Metal-binding</keyword>
<dbReference type="Pfam" id="PF00098">
    <property type="entry name" value="zf-CCHC"/>
    <property type="match status" value="1"/>
</dbReference>
<feature type="domain" description="CCHC-type" evidence="3">
    <location>
        <begin position="176"/>
        <end position="190"/>
    </location>
</feature>
<dbReference type="PROSITE" id="PS50804">
    <property type="entry name" value="SCAN_BOX"/>
    <property type="match status" value="1"/>
</dbReference>
<evidence type="ECO:0000313" key="5">
    <source>
        <dbReference type="Ensembl" id="ENSCPBP00000015650.1"/>
    </source>
</evidence>
<feature type="domain" description="SCAN box" evidence="4">
    <location>
        <begin position="40"/>
        <end position="79"/>
    </location>
</feature>
<dbReference type="InterPro" id="IPR038269">
    <property type="entry name" value="SCAN_sf"/>
</dbReference>
<proteinExistence type="predicted"/>
<organism evidence="5 6">
    <name type="scientific">Chrysemys picta bellii</name>
    <name type="common">Western painted turtle</name>
    <name type="synonym">Emys bellii</name>
    <dbReference type="NCBI Taxonomy" id="8478"/>
    <lineage>
        <taxon>Eukaryota</taxon>
        <taxon>Metazoa</taxon>
        <taxon>Chordata</taxon>
        <taxon>Craniata</taxon>
        <taxon>Vertebrata</taxon>
        <taxon>Euteleostomi</taxon>
        <taxon>Archelosauria</taxon>
        <taxon>Testudinata</taxon>
        <taxon>Testudines</taxon>
        <taxon>Cryptodira</taxon>
        <taxon>Durocryptodira</taxon>
        <taxon>Testudinoidea</taxon>
        <taxon>Emydidae</taxon>
        <taxon>Chrysemys</taxon>
    </lineage>
</organism>
<dbReference type="GeneTree" id="ENSGT01040000241595"/>
<dbReference type="SUPFAM" id="SSF47353">
    <property type="entry name" value="Retrovirus capsid dimerization domain-like"/>
    <property type="match status" value="1"/>
</dbReference>
<dbReference type="PANTHER" id="PTHR46888">
    <property type="entry name" value="ZINC KNUCKLE DOMAINCONTAINING PROTEIN-RELATED"/>
    <property type="match status" value="1"/>
</dbReference>
<dbReference type="SMART" id="SM00343">
    <property type="entry name" value="ZnF_C2HC"/>
    <property type="match status" value="1"/>
</dbReference>